<keyword evidence="4 11" id="KW-0812">Transmembrane</keyword>
<proteinExistence type="evidence at transcript level"/>
<dbReference type="FunFam" id="1.20.1280.290:FF:000022">
    <property type="entry name" value="Cystinosin homolog"/>
    <property type="match status" value="1"/>
</dbReference>
<feature type="transmembrane region" description="Helical" evidence="11">
    <location>
        <begin position="301"/>
        <end position="325"/>
    </location>
</feature>
<keyword evidence="3" id="KW-0813">Transport</keyword>
<evidence type="ECO:0000256" key="2">
    <source>
        <dbReference type="ARBA" id="ARBA00006855"/>
    </source>
</evidence>
<evidence type="ECO:0000256" key="4">
    <source>
        <dbReference type="ARBA" id="ARBA00022692"/>
    </source>
</evidence>
<keyword evidence="7 11" id="KW-1133">Transmembrane helix</keyword>
<evidence type="ECO:0000256" key="10">
    <source>
        <dbReference type="ARBA" id="ARBA00048473"/>
    </source>
</evidence>
<dbReference type="PANTHER" id="PTHR13131">
    <property type="entry name" value="CYSTINOSIN"/>
    <property type="match status" value="1"/>
</dbReference>
<dbReference type="SMART" id="SM00679">
    <property type="entry name" value="CTNS"/>
    <property type="match status" value="2"/>
</dbReference>
<keyword evidence="8 11" id="KW-0472">Membrane</keyword>
<feature type="transmembrane region" description="Helical" evidence="11">
    <location>
        <begin position="170"/>
        <end position="193"/>
    </location>
</feature>
<dbReference type="GO" id="GO:0015184">
    <property type="term" value="F:L-cystine transmembrane transporter activity"/>
    <property type="evidence" value="ECO:0007669"/>
    <property type="project" value="TreeGrafter"/>
</dbReference>
<evidence type="ECO:0000256" key="12">
    <source>
        <dbReference type="SAM" id="SignalP"/>
    </source>
</evidence>
<accession>A0A8T8BCM3</accession>
<dbReference type="Pfam" id="PF04193">
    <property type="entry name" value="PQ-loop"/>
    <property type="match status" value="2"/>
</dbReference>
<name>A0A8T8BCM3_HALDI</name>
<evidence type="ECO:0000256" key="6">
    <source>
        <dbReference type="ARBA" id="ARBA00022847"/>
    </source>
</evidence>
<evidence type="ECO:0000256" key="7">
    <source>
        <dbReference type="ARBA" id="ARBA00022989"/>
    </source>
</evidence>
<evidence type="ECO:0000256" key="8">
    <source>
        <dbReference type="ARBA" id="ARBA00023136"/>
    </source>
</evidence>
<dbReference type="InterPro" id="IPR006603">
    <property type="entry name" value="PQ-loop_rpt"/>
</dbReference>
<feature type="signal peptide" evidence="12">
    <location>
        <begin position="1"/>
        <end position="21"/>
    </location>
</feature>
<keyword evidence="6" id="KW-0769">Symport</keyword>
<evidence type="ECO:0000256" key="11">
    <source>
        <dbReference type="SAM" id="Phobius"/>
    </source>
</evidence>
<protein>
    <submittedName>
        <fullName evidence="13">Cystinosin-like protein</fullName>
    </submittedName>
</protein>
<dbReference type="NCBIfam" id="TIGR00951">
    <property type="entry name" value="2A43"/>
    <property type="match status" value="1"/>
</dbReference>
<dbReference type="GO" id="GO:0005765">
    <property type="term" value="C:lysosomal membrane"/>
    <property type="evidence" value="ECO:0007669"/>
    <property type="project" value="UniProtKB-SubCell"/>
</dbReference>
<feature type="transmembrane region" description="Helical" evidence="11">
    <location>
        <begin position="269"/>
        <end position="289"/>
    </location>
</feature>
<dbReference type="InterPro" id="IPR005282">
    <property type="entry name" value="LC_transporter"/>
</dbReference>
<evidence type="ECO:0000313" key="13">
    <source>
        <dbReference type="EMBL" id="QAV56627.1"/>
    </source>
</evidence>
<dbReference type="AlphaFoldDB" id="A0A8T8BCM3"/>
<feature type="chain" id="PRO_5035796642" evidence="12">
    <location>
        <begin position="22"/>
        <end position="391"/>
    </location>
</feature>
<evidence type="ECO:0000256" key="1">
    <source>
        <dbReference type="ARBA" id="ARBA00004155"/>
    </source>
</evidence>
<keyword evidence="12" id="KW-0732">Signal</keyword>
<evidence type="ECO:0000256" key="9">
    <source>
        <dbReference type="ARBA" id="ARBA00023228"/>
    </source>
</evidence>
<dbReference type="GO" id="GO:0015293">
    <property type="term" value="F:symporter activity"/>
    <property type="evidence" value="ECO:0007669"/>
    <property type="project" value="UniProtKB-KW"/>
</dbReference>
<organism evidence="13">
    <name type="scientific">Haliotis discus discus</name>
    <name type="common">disc abalone</name>
    <dbReference type="NCBI Taxonomy" id="91233"/>
    <lineage>
        <taxon>Eukaryota</taxon>
        <taxon>Metazoa</taxon>
        <taxon>Spiralia</taxon>
        <taxon>Lophotrochozoa</taxon>
        <taxon>Mollusca</taxon>
        <taxon>Gastropoda</taxon>
        <taxon>Vetigastropoda</taxon>
        <taxon>Lepetellida</taxon>
        <taxon>Haliotoidea</taxon>
        <taxon>Haliotidae</taxon>
        <taxon>Haliotis</taxon>
    </lineage>
</organism>
<dbReference type="FunFam" id="1.20.1280.290:FF:000016">
    <property type="entry name" value="Cystinosin homolog"/>
    <property type="match status" value="1"/>
</dbReference>
<feature type="transmembrane region" description="Helical" evidence="11">
    <location>
        <begin position="213"/>
        <end position="233"/>
    </location>
</feature>
<feature type="transmembrane region" description="Helical" evidence="11">
    <location>
        <begin position="345"/>
        <end position="364"/>
    </location>
</feature>
<feature type="transmembrane region" description="Helical" evidence="11">
    <location>
        <begin position="245"/>
        <end position="263"/>
    </location>
</feature>
<keyword evidence="9" id="KW-0458">Lysosome</keyword>
<comment type="catalytic activity">
    <reaction evidence="10">
        <text>L-cystine(out) + H(+)(out) = L-cystine(in) + H(+)(in)</text>
        <dbReference type="Rhea" id="RHEA:66172"/>
        <dbReference type="ChEBI" id="CHEBI:15378"/>
        <dbReference type="ChEBI" id="CHEBI:35491"/>
    </reaction>
    <physiologicalReaction direction="left-to-right" evidence="10">
        <dbReference type="Rhea" id="RHEA:66173"/>
    </physiologicalReaction>
</comment>
<dbReference type="Gene3D" id="1.20.1280.290">
    <property type="match status" value="2"/>
</dbReference>
<comment type="subcellular location">
    <subcellularLocation>
        <location evidence="1">Lysosome membrane</location>
        <topology evidence="1">Multi-pass membrane protein</topology>
    </subcellularLocation>
</comment>
<comment type="similarity">
    <text evidence="2">Belongs to the cystinosin family.</text>
</comment>
<dbReference type="PANTHER" id="PTHR13131:SF5">
    <property type="entry name" value="CYSTINOSIN"/>
    <property type="match status" value="1"/>
</dbReference>
<feature type="transmembrane region" description="Helical" evidence="11">
    <location>
        <begin position="129"/>
        <end position="150"/>
    </location>
</feature>
<dbReference type="EMBL" id="MH203321">
    <property type="protein sequence ID" value="QAV56627.1"/>
    <property type="molecule type" value="mRNA"/>
</dbReference>
<reference evidence="13" key="1">
    <citation type="submission" date="2018-04" db="EMBL/GenBank/DDBJ databases">
        <title>Molecular characterization of protein coding sequences of Cystinosin-like,Insulin-induced 2 protein,Calponin, parafibromin-like in haliotis discus discus.</title>
        <authorList>
            <person name="Perera M.D.N.T."/>
            <person name="Lee J."/>
        </authorList>
    </citation>
    <scope>NUCLEOTIDE SEQUENCE</scope>
</reference>
<evidence type="ECO:0000256" key="5">
    <source>
        <dbReference type="ARBA" id="ARBA00022737"/>
    </source>
</evidence>
<evidence type="ECO:0000256" key="3">
    <source>
        <dbReference type="ARBA" id="ARBA00022448"/>
    </source>
</evidence>
<sequence>MSGSRFLVWTVLLAILSFGGASKLTFSSSSLSVETQGTSQIDLKLDNQLNETAVVYFTYQIGDAIEDTEKTLLIQPVPNVNLTTDVTKVTVNVTGVRPGHLILGVNSSAKELEDLSDQFVRVDIIHSSALSIINAVIGWIYFVAWSVSFYPQVYSNYKRKSVVGLNFDFLCYNITGFLAYGFFNVGMFWIPSVKTQYFQEHPRGINPVQLNDVIFTLHAVFVTLVTIGQCFIYERGGQKVSKVCTVLLAGAWLFAFIALFVAVGEKITWLEYLYYFSYIKLGVTLIKYIPQAWMNYRRKSTLGWSIGNVLLDFTGGSLSLLQMFLIAYNNDDWSSIFGDPTKFGLGFFSILFDILFMIQHYCLYRGQNPYEIVNEKESIVNVPSHSNKLIE</sequence>
<keyword evidence="5" id="KW-0677">Repeat</keyword>